<dbReference type="SUPFAM" id="SSF74788">
    <property type="entry name" value="Cullin repeat-like"/>
    <property type="match status" value="1"/>
</dbReference>
<evidence type="ECO:0000313" key="4">
    <source>
        <dbReference type="Proteomes" id="UP000813463"/>
    </source>
</evidence>
<reference evidence="5" key="2">
    <citation type="submission" date="2025-08" db="UniProtKB">
        <authorList>
            <consortium name="RefSeq"/>
        </authorList>
    </citation>
    <scope>IDENTIFICATION</scope>
    <source>
        <tissue evidence="5">Leaf</tissue>
    </source>
</reference>
<dbReference type="InterPro" id="IPR016159">
    <property type="entry name" value="Cullin_repeat-like_dom_sf"/>
</dbReference>
<dbReference type="GeneID" id="110801503"/>
<reference evidence="4" key="1">
    <citation type="journal article" date="2021" name="Nat. Commun.">
        <title>Genomic analyses provide insights into spinach domestication and the genetic basis of agronomic traits.</title>
        <authorList>
            <person name="Cai X."/>
            <person name="Sun X."/>
            <person name="Xu C."/>
            <person name="Sun H."/>
            <person name="Wang X."/>
            <person name="Ge C."/>
            <person name="Zhang Z."/>
            <person name="Wang Q."/>
            <person name="Fei Z."/>
            <person name="Jiao C."/>
            <person name="Wang Q."/>
        </authorList>
    </citation>
    <scope>NUCLEOTIDE SEQUENCE [LARGE SCALE GENOMIC DNA]</scope>
    <source>
        <strain evidence="4">cv. Varoflay</strain>
    </source>
</reference>
<evidence type="ECO:0000313" key="5">
    <source>
        <dbReference type="RefSeq" id="XP_056698507.1"/>
    </source>
</evidence>
<comment type="similarity">
    <text evidence="1">Belongs to the EXO84 family.</text>
</comment>
<accession>A0ABM3RSA4</accession>
<dbReference type="Proteomes" id="UP000813463">
    <property type="component" value="Chromosome 4"/>
</dbReference>
<dbReference type="PANTHER" id="PTHR21426:SF2">
    <property type="entry name" value="EXOCYST COMPLEX COMPONENT EXO84C"/>
    <property type="match status" value="1"/>
</dbReference>
<protein>
    <submittedName>
        <fullName evidence="5">Exocyst complex component EXO84C isoform X1</fullName>
    </submittedName>
</protein>
<dbReference type="RefSeq" id="XP_056698507.1">
    <property type="nucleotide sequence ID" value="XM_056842529.1"/>
</dbReference>
<evidence type="ECO:0000256" key="2">
    <source>
        <dbReference type="ARBA" id="ARBA00022448"/>
    </source>
</evidence>
<proteinExistence type="inferred from homology"/>
<evidence type="ECO:0000256" key="3">
    <source>
        <dbReference type="ARBA" id="ARBA00022483"/>
    </source>
</evidence>
<dbReference type="InterPro" id="IPR033961">
    <property type="entry name" value="Exo84"/>
</dbReference>
<keyword evidence="2" id="KW-0813">Transport</keyword>
<dbReference type="PANTHER" id="PTHR21426">
    <property type="entry name" value="EXOCYST COMPLEX COMPONENT 8"/>
    <property type="match status" value="1"/>
</dbReference>
<keyword evidence="4" id="KW-1185">Reference proteome</keyword>
<name>A0ABM3RSA4_SPIOL</name>
<organism evidence="4 5">
    <name type="scientific">Spinacia oleracea</name>
    <name type="common">Spinach</name>
    <dbReference type="NCBI Taxonomy" id="3562"/>
    <lineage>
        <taxon>Eukaryota</taxon>
        <taxon>Viridiplantae</taxon>
        <taxon>Streptophyta</taxon>
        <taxon>Embryophyta</taxon>
        <taxon>Tracheophyta</taxon>
        <taxon>Spermatophyta</taxon>
        <taxon>Magnoliopsida</taxon>
        <taxon>eudicotyledons</taxon>
        <taxon>Gunneridae</taxon>
        <taxon>Pentapetalae</taxon>
        <taxon>Caryophyllales</taxon>
        <taxon>Chenopodiaceae</taxon>
        <taxon>Chenopodioideae</taxon>
        <taxon>Anserineae</taxon>
        <taxon>Spinacia</taxon>
    </lineage>
</organism>
<sequence length="772" mass="86373">MKALFHNLKSTLSFNPTLKSFLILMLVANELLKGIRSLCCELLDLKDSVENLCGNTRAKYLAFLRLSEEVVEMEHELTELRKHISSQGILIQDLESGVFHELHECIKAGEQEDVPELQICEHDDLSCKDTSDAKRISLEKIDILLAEHKLQDALEALDLEEKSSPVLRSAGDTSSSVSNYKSAFFKRKAILEDHFVGISGQPSLDDVEMKQALCGLLKLGKGQLAHQILLKRFASRLRIRVEAFVPSCYLYPETYPATLSKIIFSFISLAAKESHSTFGDDPVYTNKVVQWAEEEIESFVRFVKEYGPLSETVTALRAASVCVQASLRNCLILELQGIKLSKLLMVLMRPYMEEVLEMNFRRARRVFVDIADSDEIPLLSPRFLSPLSVFASSPDNALISSGFKFISIIKDIVEQLTPLAILQFGGNLLSRTAQLFDNYVDLLTKALPSPSEDDGITELKEALSFKAETDSQQLALLGVASSVADELLPMAVSRIWNVNMETHDPMTASHIGGNAVEFKDWRRQLQHSLDKLRDHFCRQYVLNFIYSREGKTRLDARIYVDEEGEDLIWDSVPLPSLPFQALFARLQQLATVAGDVLLGKEKLQKVLLARLTETIVMWLSDEQEFWGVFEDESVPLKPSGLQQLTLDMHFTVEIARFAGYSSRHVLQLASGIIARAIKTFSARGIDLQSTLPEDEWFSEAAKAAINKLLLGASGSEASEPEEESEFLHEQHIIMSDSEDSVSCPSTVDSFHSFASAEMGDLGSPSHFIDHEG</sequence>
<evidence type="ECO:0000256" key="1">
    <source>
        <dbReference type="ARBA" id="ARBA00007210"/>
    </source>
</evidence>
<keyword evidence="3" id="KW-0268">Exocytosis</keyword>
<gene>
    <name evidence="5" type="primary">LOC110801503</name>
</gene>